<reference evidence="4 5" key="1">
    <citation type="journal article" date="2015" name="Genome Announc.">
        <title>Complete Genome Sequence of Cupriavidus basilensis 4G11, Isolated from the Oak Ridge Field Research Center Site.</title>
        <authorList>
            <person name="Ray J."/>
            <person name="Waters R.J."/>
            <person name="Skerker J.M."/>
            <person name="Kuehl J.V."/>
            <person name="Price M.N."/>
            <person name="Huang J."/>
            <person name="Chakraborty R."/>
            <person name="Arkin A.P."/>
            <person name="Deutschbauer A."/>
        </authorList>
    </citation>
    <scope>NUCLEOTIDE SEQUENCE [LARGE SCALE GENOMIC DNA]</scope>
    <source>
        <strain evidence="4">4G11</strain>
    </source>
</reference>
<protein>
    <submittedName>
        <fullName evidence="4">N-methylhydantoinase A</fullName>
        <ecNumber evidence="4">3.5.2.14</ecNumber>
    </submittedName>
</protein>
<sequence length="690" mass="73130">MRFAVDTGGTFTDLIVEDDDGNLNMFKSPTTPSDPISGVLEALQVAADGLGMDRAEMLARGEMFIYGTTHAINAIITGNTARTALIVPGGHRDILTLREGGRLEPFNFAVPYPDPFVPRALTWDVPGRILADGSELLPLDEAALVRACTQMLGAGVEAVAVCLLWSVVNPAHELRVGELLSRHLPGVPFTLSHQLNPIPREFRRASSTCIDASLKPMMRAYMHTLVDRLESAGFPGRVVVVTSQGGVMDADHVAEAPIHLINSGPSMAPVSGRYFAKADEQAETAIVADTGGTTYDVSLVRRGRVPWSQETWIGAPYRGIMTGFPSVDVKSVGAGGGSIAWVDDGGMLHVGPKSAGAVPGPVCYGRGGTQPTVTDASLALGYIDPDFFLGGAMKLDAAAAKRAIDQFVATPLHLSIEDAAAAIITIATENMVQAICDITINQGIDPRDAVLIGGGGAAGLNSVLIARRLDSPRLVIPQVGATMSAAGAMMSDLTSHYHATFFTRSDAFDFSAVHDVLATLDAKCREFISGPGKDSLEQAITFWAEARYPEQVWELEVPLKGMTIQTEADVADLIEGFHRAHEEVFAIRDASSQIEIVGWRATVACRIRKQEGGALANSVALPIAQPVRRAYFAGSGYVDTAVVRFEALQPGTTIHGPAIVESSFTTVVLNPGATAERRASGSLSIIPGRD</sequence>
<gene>
    <name evidence="4" type="ORF">RR42_m2080</name>
</gene>
<dbReference type="RefSeq" id="WP_043346307.1">
    <property type="nucleotide sequence ID" value="NZ_CP010536.1"/>
</dbReference>
<dbReference type="Pfam" id="PF01968">
    <property type="entry name" value="Hydantoinase_A"/>
    <property type="match status" value="1"/>
</dbReference>
<dbReference type="GO" id="GO:0006749">
    <property type="term" value="P:glutathione metabolic process"/>
    <property type="evidence" value="ECO:0007669"/>
    <property type="project" value="TreeGrafter"/>
</dbReference>
<feature type="domain" description="Acetophenone carboxylase-like C-terminal" evidence="3">
    <location>
        <begin position="514"/>
        <end position="674"/>
    </location>
</feature>
<dbReference type="Pfam" id="PF05378">
    <property type="entry name" value="Hydant_A_N"/>
    <property type="match status" value="1"/>
</dbReference>
<evidence type="ECO:0000313" key="5">
    <source>
        <dbReference type="Proteomes" id="UP000031843"/>
    </source>
</evidence>
<dbReference type="KEGG" id="cbw:RR42_m2080"/>
<feature type="domain" description="Hydantoinase A/oxoprolinase" evidence="1">
    <location>
        <begin position="204"/>
        <end position="495"/>
    </location>
</feature>
<keyword evidence="5" id="KW-1185">Reference proteome</keyword>
<dbReference type="InterPro" id="IPR008040">
    <property type="entry name" value="Hydant_A_N"/>
</dbReference>
<dbReference type="PANTHER" id="PTHR11365">
    <property type="entry name" value="5-OXOPROLINASE RELATED"/>
    <property type="match status" value="1"/>
</dbReference>
<dbReference type="STRING" id="68895.RR42_m2080"/>
<dbReference type="OrthoDB" id="9768323at2"/>
<accession>A0A0C4Y2S2</accession>
<dbReference type="Pfam" id="PF19278">
    <property type="entry name" value="Hydant_A_C"/>
    <property type="match status" value="1"/>
</dbReference>
<feature type="domain" description="Hydantoinase/oxoprolinase N-terminal" evidence="2">
    <location>
        <begin position="2"/>
        <end position="183"/>
    </location>
</feature>
<keyword evidence="4" id="KW-0378">Hydrolase</keyword>
<evidence type="ECO:0000259" key="2">
    <source>
        <dbReference type="Pfam" id="PF05378"/>
    </source>
</evidence>
<dbReference type="GO" id="GO:0005829">
    <property type="term" value="C:cytosol"/>
    <property type="evidence" value="ECO:0007669"/>
    <property type="project" value="TreeGrafter"/>
</dbReference>
<proteinExistence type="predicted"/>
<dbReference type="EC" id="3.5.2.14" evidence="4"/>
<dbReference type="InterPro" id="IPR002821">
    <property type="entry name" value="Hydantoinase_A"/>
</dbReference>
<name>A0A0C4Y2S2_9BURK</name>
<dbReference type="AlphaFoldDB" id="A0A0C4Y2S2"/>
<dbReference type="GO" id="GO:0017168">
    <property type="term" value="F:5-oxoprolinase (ATP-hydrolyzing) activity"/>
    <property type="evidence" value="ECO:0007669"/>
    <property type="project" value="TreeGrafter"/>
</dbReference>
<organism evidence="4 5">
    <name type="scientific">Cupriavidus basilensis</name>
    <dbReference type="NCBI Taxonomy" id="68895"/>
    <lineage>
        <taxon>Bacteria</taxon>
        <taxon>Pseudomonadati</taxon>
        <taxon>Pseudomonadota</taxon>
        <taxon>Betaproteobacteria</taxon>
        <taxon>Burkholderiales</taxon>
        <taxon>Burkholderiaceae</taxon>
        <taxon>Cupriavidus</taxon>
    </lineage>
</organism>
<dbReference type="InterPro" id="IPR043129">
    <property type="entry name" value="ATPase_NBD"/>
</dbReference>
<dbReference type="InterPro" id="IPR049517">
    <property type="entry name" value="ACX-like_C"/>
</dbReference>
<evidence type="ECO:0000259" key="3">
    <source>
        <dbReference type="Pfam" id="PF19278"/>
    </source>
</evidence>
<dbReference type="InterPro" id="IPR045079">
    <property type="entry name" value="Oxoprolinase-like"/>
</dbReference>
<dbReference type="PANTHER" id="PTHR11365:SF23">
    <property type="entry name" value="HYPOTHETICAL 5-OXOPROLINASE (EUROFUNG)-RELATED"/>
    <property type="match status" value="1"/>
</dbReference>
<evidence type="ECO:0000259" key="1">
    <source>
        <dbReference type="Pfam" id="PF01968"/>
    </source>
</evidence>
<dbReference type="Proteomes" id="UP000031843">
    <property type="component" value="Chromosome main"/>
</dbReference>
<dbReference type="GO" id="GO:0047423">
    <property type="term" value="F:N-methylhydantoinase (ATP-hydrolyzing) activity"/>
    <property type="evidence" value="ECO:0007669"/>
    <property type="project" value="UniProtKB-EC"/>
</dbReference>
<dbReference type="EMBL" id="CP010536">
    <property type="protein sequence ID" value="AJG19472.1"/>
    <property type="molecule type" value="Genomic_DNA"/>
</dbReference>
<dbReference type="SUPFAM" id="SSF53067">
    <property type="entry name" value="Actin-like ATPase domain"/>
    <property type="match status" value="1"/>
</dbReference>
<evidence type="ECO:0000313" key="4">
    <source>
        <dbReference type="EMBL" id="AJG19472.1"/>
    </source>
</evidence>